<evidence type="ECO:0000313" key="2">
    <source>
        <dbReference type="Proteomes" id="UP000187203"/>
    </source>
</evidence>
<organism evidence="1 2">
    <name type="scientific">Corchorus olitorius</name>
    <dbReference type="NCBI Taxonomy" id="93759"/>
    <lineage>
        <taxon>Eukaryota</taxon>
        <taxon>Viridiplantae</taxon>
        <taxon>Streptophyta</taxon>
        <taxon>Embryophyta</taxon>
        <taxon>Tracheophyta</taxon>
        <taxon>Spermatophyta</taxon>
        <taxon>Magnoliopsida</taxon>
        <taxon>eudicotyledons</taxon>
        <taxon>Gunneridae</taxon>
        <taxon>Pentapetalae</taxon>
        <taxon>rosids</taxon>
        <taxon>malvids</taxon>
        <taxon>Malvales</taxon>
        <taxon>Malvaceae</taxon>
        <taxon>Grewioideae</taxon>
        <taxon>Apeibeae</taxon>
        <taxon>Corchorus</taxon>
    </lineage>
</organism>
<protein>
    <submittedName>
        <fullName evidence="1">Uncharacterized protein</fullName>
    </submittedName>
</protein>
<proteinExistence type="predicted"/>
<name>A0A1R3GH53_9ROSI</name>
<accession>A0A1R3GH53</accession>
<sequence>MSRGHSKHWRSSRSRDLRRRDYFKSDKRLVGDRVEKTKRNLVDWRS</sequence>
<comment type="caution">
    <text evidence="1">The sequence shown here is derived from an EMBL/GenBank/DDBJ whole genome shotgun (WGS) entry which is preliminary data.</text>
</comment>
<evidence type="ECO:0000313" key="1">
    <source>
        <dbReference type="EMBL" id="OMO57387.1"/>
    </source>
</evidence>
<reference evidence="2" key="1">
    <citation type="submission" date="2013-09" db="EMBL/GenBank/DDBJ databases">
        <title>Corchorus olitorius genome sequencing.</title>
        <authorList>
            <person name="Alam M."/>
            <person name="Haque M.S."/>
            <person name="Islam M.S."/>
            <person name="Emdad E.M."/>
            <person name="Islam M.M."/>
            <person name="Ahmed B."/>
            <person name="Halim A."/>
            <person name="Hossen Q.M.M."/>
            <person name="Hossain M.Z."/>
            <person name="Ahmed R."/>
            <person name="Khan M.M."/>
            <person name="Islam R."/>
            <person name="Rashid M.M."/>
            <person name="Khan S.A."/>
            <person name="Rahman M.S."/>
            <person name="Alam M."/>
            <person name="Yahiya A.S."/>
            <person name="Khan M.S."/>
            <person name="Azam M.S."/>
            <person name="Haque T."/>
            <person name="Lashkar M.Z.H."/>
            <person name="Akhand A.I."/>
            <person name="Morshed G."/>
            <person name="Roy S."/>
            <person name="Uddin K.S."/>
            <person name="Rabeya T."/>
            <person name="Hossain A.S."/>
            <person name="Chowdhury A."/>
            <person name="Snigdha A.R."/>
            <person name="Mortoza M.S."/>
            <person name="Matin S.A."/>
            <person name="Hoque S.M.E."/>
            <person name="Islam M.K."/>
            <person name="Roy D.K."/>
            <person name="Haider R."/>
            <person name="Moosa M.M."/>
            <person name="Elias S.M."/>
            <person name="Hasan A.M."/>
            <person name="Jahan S."/>
            <person name="Shafiuddin M."/>
            <person name="Mahmood N."/>
            <person name="Shommy N.S."/>
        </authorList>
    </citation>
    <scope>NUCLEOTIDE SEQUENCE [LARGE SCALE GENOMIC DNA]</scope>
    <source>
        <strain evidence="2">cv. O-4</strain>
    </source>
</reference>
<dbReference type="EMBL" id="AWUE01022562">
    <property type="protein sequence ID" value="OMO57387.1"/>
    <property type="molecule type" value="Genomic_DNA"/>
</dbReference>
<gene>
    <name evidence="1" type="ORF">COLO4_35415</name>
</gene>
<dbReference type="AlphaFoldDB" id="A0A1R3GH53"/>
<dbReference type="Proteomes" id="UP000187203">
    <property type="component" value="Unassembled WGS sequence"/>
</dbReference>
<keyword evidence="2" id="KW-1185">Reference proteome</keyword>